<evidence type="ECO:0000256" key="8">
    <source>
        <dbReference type="ARBA" id="ARBA00022660"/>
    </source>
</evidence>
<comment type="subcellular location">
    <subcellularLocation>
        <location evidence="2">Mitochondrion inner membrane</location>
        <topology evidence="2">Peripheral membrane protein</topology>
        <orientation evidence="2">Matrix side</orientation>
    </subcellularLocation>
</comment>
<keyword evidence="6" id="KW-0813">Transport</keyword>
<name>A0A914B2S6_PATMI</name>
<evidence type="ECO:0000313" key="17">
    <source>
        <dbReference type="EnsemblMetazoa" id="XP_038070104.1"/>
    </source>
</evidence>
<protein>
    <recommendedName>
        <fullName evidence="5">NADH dehydrogenase [ubiquinone] 1 beta subcomplex subunit 9</fullName>
    </recommendedName>
    <alternativeName>
        <fullName evidence="14">Complex I-B22</fullName>
    </alternativeName>
    <alternativeName>
        <fullName evidence="15">NADH-ubiquinone oxidoreductase B22 subunit</fullName>
    </alternativeName>
</protein>
<keyword evidence="13" id="KW-0472">Membrane</keyword>
<dbReference type="PANTHER" id="PTHR12868">
    <property type="entry name" value="NADH-UBIQUINONE OXIDOREDUCTASE B22 SUBUNIT"/>
    <property type="match status" value="1"/>
</dbReference>
<comment type="similarity">
    <text evidence="3">Belongs to the complex I LYR family.</text>
</comment>
<dbReference type="GO" id="GO:0005743">
    <property type="term" value="C:mitochondrial inner membrane"/>
    <property type="evidence" value="ECO:0007669"/>
    <property type="project" value="UniProtKB-SubCell"/>
</dbReference>
<keyword evidence="10" id="KW-0249">Electron transport</keyword>
<evidence type="ECO:0000256" key="11">
    <source>
        <dbReference type="ARBA" id="ARBA00022990"/>
    </source>
</evidence>
<keyword evidence="11" id="KW-0007">Acetylation</keyword>
<evidence type="ECO:0000259" key="16">
    <source>
        <dbReference type="Pfam" id="PF05347"/>
    </source>
</evidence>
<dbReference type="PANTHER" id="PTHR12868:SF0">
    <property type="entry name" value="NADH DEHYDROGENASE [UBIQUINONE] 1 BETA SUBCOMPLEX SUBUNIT 9"/>
    <property type="match status" value="1"/>
</dbReference>
<evidence type="ECO:0000256" key="10">
    <source>
        <dbReference type="ARBA" id="ARBA00022982"/>
    </source>
</evidence>
<evidence type="ECO:0000256" key="1">
    <source>
        <dbReference type="ARBA" id="ARBA00002920"/>
    </source>
</evidence>
<dbReference type="AlphaFoldDB" id="A0A914B2S6"/>
<dbReference type="InterPro" id="IPR008011">
    <property type="entry name" value="Complex1_LYR_dom"/>
</dbReference>
<evidence type="ECO:0000256" key="4">
    <source>
        <dbReference type="ARBA" id="ARBA00011790"/>
    </source>
</evidence>
<dbReference type="InterPro" id="IPR033034">
    <property type="entry name" value="NDUFB9"/>
</dbReference>
<comment type="function">
    <text evidence="1">Accessory subunit of the mitochondrial membrane respiratory chain NADH dehydrogenase (Complex I), that is believed to be not involved in catalysis. Complex I functions in the transfer of electrons from NADH to the respiratory chain. The immediate electron acceptor for the enzyme is believed to be ubiquinone.</text>
</comment>
<dbReference type="Proteomes" id="UP000887568">
    <property type="component" value="Unplaced"/>
</dbReference>
<dbReference type="OMA" id="YRAVQMR"/>
<dbReference type="GO" id="GO:0006120">
    <property type="term" value="P:mitochondrial electron transport, NADH to ubiquinone"/>
    <property type="evidence" value="ECO:0007669"/>
    <property type="project" value="InterPro"/>
</dbReference>
<dbReference type="OrthoDB" id="13598at2759"/>
<dbReference type="Pfam" id="PF05347">
    <property type="entry name" value="Complex1_LYR"/>
    <property type="match status" value="1"/>
</dbReference>
<dbReference type="InterPro" id="IPR045292">
    <property type="entry name" value="Complex1_LYR_NDUFB9_LYRM3"/>
</dbReference>
<dbReference type="CTD" id="4715"/>
<keyword evidence="9" id="KW-0999">Mitochondrion inner membrane</keyword>
<dbReference type="CDD" id="cd20263">
    <property type="entry name" value="Complex1_LYR_NDUFB9_LYRM3"/>
    <property type="match status" value="1"/>
</dbReference>
<feature type="domain" description="Complex 1 LYR protein" evidence="16">
    <location>
        <begin position="60"/>
        <end position="119"/>
    </location>
</feature>
<proteinExistence type="inferred from homology"/>
<dbReference type="EnsemblMetazoa" id="XM_038214176.1">
    <property type="protein sequence ID" value="XP_038070104.1"/>
    <property type="gene ID" value="LOC119739296"/>
</dbReference>
<evidence type="ECO:0000256" key="15">
    <source>
        <dbReference type="ARBA" id="ARBA00032528"/>
    </source>
</evidence>
<reference evidence="17" key="1">
    <citation type="submission" date="2022-11" db="UniProtKB">
        <authorList>
            <consortium name="EnsemblMetazoa"/>
        </authorList>
    </citation>
    <scope>IDENTIFICATION</scope>
</reference>
<sequence>ARYQRYRNGDVITKIEGALTVCIFVQLRLFAGCCLSGASKFRNITIISFLNMTSSLTHAQRVLRLYKKSARHLESWITDRPTFRYEVTLLRARFDEHKHETNMKKAGQLLKDGEEEFWEKQHPQPYIFIDSPGGTRYERNIPSPEWVLNYWHPSEKARYPAYFARREKRIIQEEARWQQLVEEEKQLLGQGADQGKPQST</sequence>
<comment type="subunit">
    <text evidence="4">Mammalian complex I is composed of 45 different subunits.</text>
</comment>
<accession>A0A914B2S6</accession>
<evidence type="ECO:0000256" key="13">
    <source>
        <dbReference type="ARBA" id="ARBA00023136"/>
    </source>
</evidence>
<evidence type="ECO:0000256" key="5">
    <source>
        <dbReference type="ARBA" id="ARBA00018684"/>
    </source>
</evidence>
<evidence type="ECO:0000256" key="9">
    <source>
        <dbReference type="ARBA" id="ARBA00022792"/>
    </source>
</evidence>
<evidence type="ECO:0000256" key="7">
    <source>
        <dbReference type="ARBA" id="ARBA00022553"/>
    </source>
</evidence>
<evidence type="ECO:0000256" key="14">
    <source>
        <dbReference type="ARBA" id="ARBA00030192"/>
    </source>
</evidence>
<keyword evidence="8" id="KW-0679">Respiratory chain</keyword>
<organism evidence="17 18">
    <name type="scientific">Patiria miniata</name>
    <name type="common">Bat star</name>
    <name type="synonym">Asterina miniata</name>
    <dbReference type="NCBI Taxonomy" id="46514"/>
    <lineage>
        <taxon>Eukaryota</taxon>
        <taxon>Metazoa</taxon>
        <taxon>Echinodermata</taxon>
        <taxon>Eleutherozoa</taxon>
        <taxon>Asterozoa</taxon>
        <taxon>Asteroidea</taxon>
        <taxon>Valvatacea</taxon>
        <taxon>Valvatida</taxon>
        <taxon>Asterinidae</taxon>
        <taxon>Patiria</taxon>
    </lineage>
</organism>
<keyword evidence="7" id="KW-0597">Phosphoprotein</keyword>
<evidence type="ECO:0000313" key="18">
    <source>
        <dbReference type="Proteomes" id="UP000887568"/>
    </source>
</evidence>
<dbReference type="RefSeq" id="XP_038070104.1">
    <property type="nucleotide sequence ID" value="XM_038214176.1"/>
</dbReference>
<evidence type="ECO:0000256" key="12">
    <source>
        <dbReference type="ARBA" id="ARBA00023128"/>
    </source>
</evidence>
<evidence type="ECO:0000256" key="6">
    <source>
        <dbReference type="ARBA" id="ARBA00022448"/>
    </source>
</evidence>
<keyword evidence="12" id="KW-0496">Mitochondrion</keyword>
<evidence type="ECO:0000256" key="3">
    <source>
        <dbReference type="ARBA" id="ARBA00009508"/>
    </source>
</evidence>
<dbReference type="GeneID" id="119739296"/>
<keyword evidence="18" id="KW-1185">Reference proteome</keyword>
<evidence type="ECO:0000256" key="2">
    <source>
        <dbReference type="ARBA" id="ARBA00004443"/>
    </source>
</evidence>